<dbReference type="PROSITE" id="PS00136">
    <property type="entry name" value="SUBTILASE_ASP"/>
    <property type="match status" value="1"/>
</dbReference>
<dbReference type="Pfam" id="PF13620">
    <property type="entry name" value="CarboxypepD_reg"/>
    <property type="match status" value="1"/>
</dbReference>
<dbReference type="InterPro" id="IPR013320">
    <property type="entry name" value="ConA-like_dom_sf"/>
</dbReference>
<gene>
    <name evidence="8" type="ORF">ACFO6Q_15955</name>
</gene>
<accession>A0ABV9QXI5</accession>
<dbReference type="PANTHER" id="PTHR43399">
    <property type="entry name" value="SUBTILISIN-RELATED"/>
    <property type="match status" value="1"/>
</dbReference>
<dbReference type="RefSeq" id="WP_380022090.1">
    <property type="nucleotide sequence ID" value="NZ_JBHSHD010000010.1"/>
</dbReference>
<dbReference type="SUPFAM" id="SSF49464">
    <property type="entry name" value="Carboxypeptidase regulatory domain-like"/>
    <property type="match status" value="2"/>
</dbReference>
<dbReference type="InterPro" id="IPR051048">
    <property type="entry name" value="Peptidase_S8/S53_subtilisin"/>
</dbReference>
<dbReference type="SUPFAM" id="SSF52743">
    <property type="entry name" value="Subtilisin-like"/>
    <property type="match status" value="1"/>
</dbReference>
<dbReference type="InterPro" id="IPR023828">
    <property type="entry name" value="Peptidase_S8_Ser-AS"/>
</dbReference>
<dbReference type="Gene3D" id="2.60.120.200">
    <property type="match status" value="1"/>
</dbReference>
<dbReference type="Proteomes" id="UP001595886">
    <property type="component" value="Unassembled WGS sequence"/>
</dbReference>
<organism evidence="8 9">
    <name type="scientific">Dokdonella ginsengisoli</name>
    <dbReference type="NCBI Taxonomy" id="363846"/>
    <lineage>
        <taxon>Bacteria</taxon>
        <taxon>Pseudomonadati</taxon>
        <taxon>Pseudomonadota</taxon>
        <taxon>Gammaproteobacteria</taxon>
        <taxon>Lysobacterales</taxon>
        <taxon>Rhodanobacteraceae</taxon>
        <taxon>Dokdonella</taxon>
    </lineage>
</organism>
<protein>
    <submittedName>
        <fullName evidence="8">S8 family serine peptidase</fullName>
    </submittedName>
</protein>
<dbReference type="InterPro" id="IPR036852">
    <property type="entry name" value="Peptidase_S8/S53_dom_sf"/>
</dbReference>
<feature type="domain" description="Peptidase S8/S53" evidence="7">
    <location>
        <begin position="213"/>
        <end position="532"/>
    </location>
</feature>
<evidence type="ECO:0000256" key="4">
    <source>
        <dbReference type="ARBA" id="ARBA00022825"/>
    </source>
</evidence>
<evidence type="ECO:0000259" key="7">
    <source>
        <dbReference type="Pfam" id="PF00082"/>
    </source>
</evidence>
<comment type="similarity">
    <text evidence="1 5 6">Belongs to the peptidase S8 family.</text>
</comment>
<dbReference type="PRINTS" id="PR00723">
    <property type="entry name" value="SUBTILISIN"/>
</dbReference>
<dbReference type="PANTHER" id="PTHR43399:SF4">
    <property type="entry name" value="CELL WALL-ASSOCIATED PROTEASE"/>
    <property type="match status" value="1"/>
</dbReference>
<keyword evidence="4 5" id="KW-0720">Serine protease</keyword>
<evidence type="ECO:0000256" key="5">
    <source>
        <dbReference type="PROSITE-ProRule" id="PRU01240"/>
    </source>
</evidence>
<dbReference type="NCBIfam" id="NF038128">
    <property type="entry name" value="choice_anch_J"/>
    <property type="match status" value="2"/>
</dbReference>
<dbReference type="EMBL" id="JBHSHD010000010">
    <property type="protein sequence ID" value="MFC4821822.1"/>
    <property type="molecule type" value="Genomic_DNA"/>
</dbReference>
<keyword evidence="9" id="KW-1185">Reference proteome</keyword>
<dbReference type="Gene3D" id="2.60.40.1120">
    <property type="entry name" value="Carboxypeptidase-like, regulatory domain"/>
    <property type="match status" value="4"/>
</dbReference>
<dbReference type="Gene3D" id="2.60.120.260">
    <property type="entry name" value="Galactose-binding domain-like"/>
    <property type="match status" value="1"/>
</dbReference>
<evidence type="ECO:0000256" key="1">
    <source>
        <dbReference type="ARBA" id="ARBA00011073"/>
    </source>
</evidence>
<comment type="caution">
    <text evidence="8">The sequence shown here is derived from an EMBL/GenBank/DDBJ whole genome shotgun (WGS) entry which is preliminary data.</text>
</comment>
<dbReference type="InterPro" id="IPR023827">
    <property type="entry name" value="Peptidase_S8_Asp-AS"/>
</dbReference>
<feature type="active site" description="Charge relay system" evidence="5">
    <location>
        <position position="267"/>
    </location>
</feature>
<dbReference type="InterPro" id="IPR015500">
    <property type="entry name" value="Peptidase_S8_subtilisin-rel"/>
</dbReference>
<feature type="active site" description="Charge relay system" evidence="5">
    <location>
        <position position="222"/>
    </location>
</feature>
<dbReference type="PROSITE" id="PS51892">
    <property type="entry name" value="SUBTILASE"/>
    <property type="match status" value="1"/>
</dbReference>
<dbReference type="InterPro" id="IPR008969">
    <property type="entry name" value="CarboxyPept-like_regulatory"/>
</dbReference>
<dbReference type="PROSITE" id="PS00138">
    <property type="entry name" value="SUBTILASE_SER"/>
    <property type="match status" value="1"/>
</dbReference>
<proteinExistence type="inferred from homology"/>
<reference evidence="9" key="1">
    <citation type="journal article" date="2019" name="Int. J. Syst. Evol. Microbiol.">
        <title>The Global Catalogue of Microorganisms (GCM) 10K type strain sequencing project: providing services to taxonomists for standard genome sequencing and annotation.</title>
        <authorList>
            <consortium name="The Broad Institute Genomics Platform"/>
            <consortium name="The Broad Institute Genome Sequencing Center for Infectious Disease"/>
            <person name="Wu L."/>
            <person name="Ma J."/>
        </authorList>
    </citation>
    <scope>NUCLEOTIDE SEQUENCE [LARGE SCALE GENOMIC DNA]</scope>
    <source>
        <strain evidence="9">CCUG 30340</strain>
    </source>
</reference>
<feature type="active site" description="Charge relay system" evidence="5">
    <location>
        <position position="471"/>
    </location>
</feature>
<evidence type="ECO:0000256" key="3">
    <source>
        <dbReference type="ARBA" id="ARBA00022801"/>
    </source>
</evidence>
<evidence type="ECO:0000313" key="8">
    <source>
        <dbReference type="EMBL" id="MFC4821822.1"/>
    </source>
</evidence>
<sequence length="1674" mass="174079">MPGDHPFPKRRPPHRRAWLGVVASVLCAATLTVGSGLAAVAPVAGTPRTAVVPGAGGAGPSGAPAPVDVAAALHRALMSGGKRTFAIEFRERPDLSPALRMDWIQRGRYVHEQLSAAAQRSQAHVRAMLDRRGARYEAYWIKNAIVVRDGDLATLQASAAFNEVARIREVPKAALVKPEPSNPARTVALNADGVAPNIAQVGADRVWANGTTGDGVTVGLIDDGVYATHEALWRQYRGNHGAAGVDHNYNWFAPSGHGDTPISGGGHGNHVTGIMVGDNGAADPAQRKHIGMAPGARWIACQGLLEDEGTEFTLPACGQFMLAPTRTDGSAPDPDLRPQVVNNSWGSNTCDGTANDFYREIVENWIAAGIFPAFAAGNAASCGFPEPAGLSTVLSPASLGAAFAVGSTGNHDGLYAAHSLWGPSAESSLGLPNYPDPRGWPTLKPQVVAPGVDVISSFDGGNAYEPMTGTSMSTPHISGLVALMLEAGECLRGDYATLGTMIMQTARPIDYASGGSPPPGPGNVPNYATGWGEIDAPAAVEAAAHACGPQGIVRGAVTDAGGRPVPGAKVEIFVDENVRIYQSTTENDGRYVRRLPVNASGYTIRVSAYGYLPSSESGVVVQPDGTLVHDVQLATAATYKINGRVTDATTGWPLHARIVVSGYPGAPVWTDPATGSYSIRLAEGSSYRFDVDSDIPGYAAQAREVASITGGAQDFALSADLVACLAPGYAYATSRLSEDFEDNGSALPSGWTRSSNGLGWLFGTRTELATGYFPVTEHGRFAAANDQLGAGEGWENDASVDYLVTPPLNLTGVPDPVLTYHSFYFKEGYGQARVEASTDGGATWTALGVPAAASWDQPWTREAVSLAGVVSPATRIRFHSSDGTTPGNDLFGTGWGVDDVAVVGACSAPAGGGLVFGHVRDANTGAGLNGAQVRVDGGRTVVTATSADPNLGDGYYTIHAPAGTPNVVAQRGSQPAGYGDASATPSVTSSANTLADLALPAGRLRVYPTTIAASVELGTTRQVPVDVGNTGTLPLEFGFEQAPIEEHFEGAAFPPEGWTVDNPSGGCAWGPIDFERMQNYAAGDGDAAAIDLYPCWGGAESDTSLISPPLDLSSSHTASIGFFLSLFDGADSVPRLDVDVSADGGATWTTVHSETRDNNGAGPGALIEIDISAFVGSSDVRVRFHFTATPPWGWVIVDQVHLFNTVSSSPILDLAPDSGPLAAGESRTLNATFDARDVPQPGVYEVAVQMSENTPYYWSLGDVTAQMTVTPPASWGWLAGTVRSLGYCEANPRPLAGANVAIVDRNGTAHAVTSAGDGGFRYWVDSALGPFTLTASAAEHLDAGGEFAVTAGTQSTADFGLRPLQACVVTDPPALTAQVDAGQGVQRPFELMNTGAAGADWTLRAGGDPGVKTLVPWVQTLSTEPEQDITFGCRAVFSGQNSWMRRFDLSERNAPGDEVLVTKVNFAVNNASSLTGSQPLAIRVYELDGEFVYANLHLLGEKTLDLPDSGLQAMSVTFDPPLSVTGDSVLVAEIRMPDGTATGSTLYPGGNQAGETQPAYWASDTCGQAEPITYEEAHFGWIHLLLDVETMASDPCGADTPAVDWLTVSSAGGSIGADTVVPLQATFAAGSRPDGSYRGSMCLTPGRGSPYPYAVPVTLQVGQGGDTIFADGFD</sequence>
<evidence type="ECO:0000313" key="9">
    <source>
        <dbReference type="Proteomes" id="UP001595886"/>
    </source>
</evidence>
<evidence type="ECO:0000256" key="6">
    <source>
        <dbReference type="RuleBase" id="RU003355"/>
    </source>
</evidence>
<dbReference type="Gene3D" id="3.40.50.200">
    <property type="entry name" value="Peptidase S8/S53 domain"/>
    <property type="match status" value="1"/>
</dbReference>
<dbReference type="InterPro" id="IPR000209">
    <property type="entry name" value="Peptidase_S8/S53_dom"/>
</dbReference>
<name>A0ABV9QXI5_9GAMM</name>
<keyword evidence="2 5" id="KW-0645">Protease</keyword>
<keyword evidence="3 5" id="KW-0378">Hydrolase</keyword>
<evidence type="ECO:0000256" key="2">
    <source>
        <dbReference type="ARBA" id="ARBA00022670"/>
    </source>
</evidence>
<dbReference type="Pfam" id="PF00082">
    <property type="entry name" value="Peptidase_S8"/>
    <property type="match status" value="1"/>
</dbReference>
<dbReference type="SUPFAM" id="SSF49899">
    <property type="entry name" value="Concanavalin A-like lectins/glucanases"/>
    <property type="match status" value="1"/>
</dbReference>